<feature type="domain" description="GPI inositol-deacylase winged helix" evidence="3">
    <location>
        <begin position="667"/>
        <end position="735"/>
    </location>
</feature>
<dbReference type="Gene3D" id="3.40.50.1820">
    <property type="entry name" value="alpha/beta hydrolase"/>
    <property type="match status" value="1"/>
</dbReference>
<dbReference type="InterPro" id="IPR054471">
    <property type="entry name" value="GPIID_WHD"/>
</dbReference>
<name>A0ABQ8G958_9PEZI</name>
<proteinExistence type="predicted"/>
<dbReference type="SUPFAM" id="SSF50978">
    <property type="entry name" value="WD40 repeat-like"/>
    <property type="match status" value="1"/>
</dbReference>
<dbReference type="PANTHER" id="PTHR10039">
    <property type="entry name" value="AMELOGENIN"/>
    <property type="match status" value="1"/>
</dbReference>
<organism evidence="5 6">
    <name type="scientific">Macrophomina phaseolina</name>
    <dbReference type="NCBI Taxonomy" id="35725"/>
    <lineage>
        <taxon>Eukaryota</taxon>
        <taxon>Fungi</taxon>
        <taxon>Dikarya</taxon>
        <taxon>Ascomycota</taxon>
        <taxon>Pezizomycotina</taxon>
        <taxon>Dothideomycetes</taxon>
        <taxon>Dothideomycetes incertae sedis</taxon>
        <taxon>Botryosphaeriales</taxon>
        <taxon>Botryosphaeriaceae</taxon>
        <taxon>Macrophomina</taxon>
    </lineage>
</organism>
<dbReference type="SUPFAM" id="SSF52540">
    <property type="entry name" value="P-loop containing nucleoside triphosphate hydrolases"/>
    <property type="match status" value="1"/>
</dbReference>
<comment type="caution">
    <text evidence="5">The sequence shown here is derived from an EMBL/GenBank/DDBJ whole genome shotgun (WGS) entry which is preliminary data.</text>
</comment>
<dbReference type="Pfam" id="PF22939">
    <property type="entry name" value="WHD_GPIID"/>
    <property type="match status" value="1"/>
</dbReference>
<dbReference type="InterPro" id="IPR027417">
    <property type="entry name" value="P-loop_NTPase"/>
</dbReference>
<evidence type="ECO:0000259" key="4">
    <source>
        <dbReference type="Pfam" id="PF24883"/>
    </source>
</evidence>
<evidence type="ECO:0000256" key="2">
    <source>
        <dbReference type="SAM" id="MobiDB-lite"/>
    </source>
</evidence>
<dbReference type="InterPro" id="IPR015943">
    <property type="entry name" value="WD40/YVTN_repeat-like_dom_sf"/>
</dbReference>
<accession>A0ABQ8G958</accession>
<protein>
    <recommendedName>
        <fullName evidence="7">NACHT domain-containing protein</fullName>
    </recommendedName>
</protein>
<evidence type="ECO:0000313" key="5">
    <source>
        <dbReference type="EMBL" id="KAH7049108.1"/>
    </source>
</evidence>
<sequence>MFKRFRRAKSDRDSEQESLPAGPASSQRHGSTDSSFSEFNQKLLTMLQAGRSKSEGFSSDNVPFPNREALSAESSAISNLGLHMIHQPGPSAPLDIIFVHGLGGHSRKTWCNKHDENFFWPRLWLPLERDLGKTRIFTFGYNSSFRINAGKSISSISDFAKELLFEMRFAKCNSGEDLHIGRVPIIFVVHSMGGLVVKKACLLGEKDEQYRDIVSSVSAIVFLATPHRGSNLAETLNRVLAASFQSRKNFIDDLKKSSRTVEDLNEDFRHFSPRMSLWSFYETLTTSIGPKKLMIVDKDSSVLGYPNEISRPLNADHHGVCKYSSSKDANYLSVRNALKTLTTRFICKGAEAMNNQANEEEQFFRKLFRIRNSPQDDFDTFHRLWMQGTCDWFLSEPQISSWLEPTAGSRIVWYNAPPASGKSVLASHVISHLLQTGAACQYHFFRFDSQEKRSLSAFVRSMAYQIARDIPEFRRLLSDMSPEESRFESAEASFIWQRVFQSLLFHSEIPQPLYWVIDAMDECESPKKLGDLLQSISTSRVDLKILVLSRESHQLRVAFQRFPHDMDVYLMELSDQSPHSRDIKTLVDSEVRHMRGEHVLKEKVRERIMERAHGNFLWARLILEDILNCHTQESIQESLDQIPTDMNRLYQRMELAITSSLRQSEVRLAKALLQWTICSRKSLSLAELAQALAEDFPGILDLKLTIQDVCGQFVRVEPNGKVAMLHQTARDYLMQPRDGELVINLWQSHHHLFMKTLTVLLSPELRLTVPHTAQVLQSTDPFIVYAATSWSFHLQHSDFESDAAFDILVKFFTRTSVLTWIHILALTGQLEVLVKTSKTLGNFVAKIRKSNKNRNPMLHRLSDLDLLDQWAIDLVKVVGKFSKHLLTNPSAIYKLVPPFCPEKSALHRQFYQPESSSISISNTSSLDWGDNLAKIYLPNGDQAWNIAAAGRHIAILGSIGVVFIWNSQNFSEVAILRHSEHITAMCFNSNGTKLATFGLRSTKLWSIPSGELLATTPNPAGSKAMSIIFAENESALVACSDDKIIRRLQLSDKAAGWSIIEANLDKDGAQIEGALMNTPICMALNADASQVGVSYRGFPLSVYSLNGTRTVQRCRRAASFQGKSGQASSSWFAVDRFTWNPITGHVIGIYKDGCVFKWHPLTDENQEVQSAADEVSASSTGKLFITSSSNGVVKVWNFAYFSVIYQIISDDLVTGLTFSPDCRRFYDMRGNCVNAWEANSLIRFSESEDVVSETSSEAQSSTGDSKVSEMRLSQFDAISALSVAPVNDFFFVSGNEDGSVRLHSMRDDDSLEILKFHNFLSVCHLEWSQDARYIAAADLSGQINVMQLREPLSDTRTITKATTKPLPSPDVQLSEQSIQQILFSYDSNFLLVSTGDTNQVCTVEDGKKIASSRALQDSLSRKWINHPTDDQLFLGVGPIDIRVFRWCDFEELPTLIFPKSHASPEDQRSSRRGGTESSMRSDGEHNTSSVIRLAITQDRMHILVHLRDGSVHGKITTRLLLIPASAFNAPGPRVSPAVLTTIHIPKIVSQSLKVPLAVLPGSRLVFLDQDLWVCTFRLGISHEEEADGFRRHYFIPPDWVSSTGIAMCGMTKDGTFLCPRDDVVVVVRSSLDSDGF</sequence>
<dbReference type="PANTHER" id="PTHR10039:SF16">
    <property type="entry name" value="GPI INOSITOL-DEACYLASE"/>
    <property type="match status" value="1"/>
</dbReference>
<dbReference type="InterPro" id="IPR029058">
    <property type="entry name" value="AB_hydrolase_fold"/>
</dbReference>
<dbReference type="Gene3D" id="2.130.10.10">
    <property type="entry name" value="YVTN repeat-like/Quinoprotein amine dehydrogenase"/>
    <property type="match status" value="3"/>
</dbReference>
<gene>
    <name evidence="5" type="ORF">B0J12DRAFT_664045</name>
</gene>
<feature type="region of interest" description="Disordered" evidence="2">
    <location>
        <begin position="1460"/>
        <end position="1486"/>
    </location>
</feature>
<evidence type="ECO:0000256" key="1">
    <source>
        <dbReference type="ARBA" id="ARBA00022737"/>
    </source>
</evidence>
<evidence type="ECO:0000313" key="6">
    <source>
        <dbReference type="Proteomes" id="UP000774617"/>
    </source>
</evidence>
<keyword evidence="6" id="KW-1185">Reference proteome</keyword>
<dbReference type="InterPro" id="IPR056884">
    <property type="entry name" value="NPHP3-like_N"/>
</dbReference>
<dbReference type="Proteomes" id="UP000774617">
    <property type="component" value="Unassembled WGS sequence"/>
</dbReference>
<feature type="region of interest" description="Disordered" evidence="2">
    <location>
        <begin position="1"/>
        <end position="36"/>
    </location>
</feature>
<dbReference type="Gene3D" id="3.40.50.300">
    <property type="entry name" value="P-loop containing nucleotide triphosphate hydrolases"/>
    <property type="match status" value="1"/>
</dbReference>
<reference evidence="5 6" key="1">
    <citation type="journal article" date="2021" name="Nat. Commun.">
        <title>Genetic determinants of endophytism in the Arabidopsis root mycobiome.</title>
        <authorList>
            <person name="Mesny F."/>
            <person name="Miyauchi S."/>
            <person name="Thiergart T."/>
            <person name="Pickel B."/>
            <person name="Atanasova L."/>
            <person name="Karlsson M."/>
            <person name="Huettel B."/>
            <person name="Barry K.W."/>
            <person name="Haridas S."/>
            <person name="Chen C."/>
            <person name="Bauer D."/>
            <person name="Andreopoulos W."/>
            <person name="Pangilinan J."/>
            <person name="LaButti K."/>
            <person name="Riley R."/>
            <person name="Lipzen A."/>
            <person name="Clum A."/>
            <person name="Drula E."/>
            <person name="Henrissat B."/>
            <person name="Kohler A."/>
            <person name="Grigoriev I.V."/>
            <person name="Martin F.M."/>
            <person name="Hacquard S."/>
        </authorList>
    </citation>
    <scope>NUCLEOTIDE SEQUENCE [LARGE SCALE GENOMIC DNA]</scope>
    <source>
        <strain evidence="5 6">MPI-SDFR-AT-0080</strain>
    </source>
</reference>
<feature type="compositionally biased region" description="Polar residues" evidence="2">
    <location>
        <begin position="24"/>
        <end position="36"/>
    </location>
</feature>
<dbReference type="SUPFAM" id="SSF53474">
    <property type="entry name" value="alpha/beta-Hydrolases"/>
    <property type="match status" value="1"/>
</dbReference>
<evidence type="ECO:0008006" key="7">
    <source>
        <dbReference type="Google" id="ProtNLM"/>
    </source>
</evidence>
<dbReference type="Pfam" id="PF24883">
    <property type="entry name" value="NPHP3_N"/>
    <property type="match status" value="1"/>
</dbReference>
<dbReference type="EMBL" id="JAGTJR010000014">
    <property type="protein sequence ID" value="KAH7049108.1"/>
    <property type="molecule type" value="Genomic_DNA"/>
</dbReference>
<dbReference type="InterPro" id="IPR036322">
    <property type="entry name" value="WD40_repeat_dom_sf"/>
</dbReference>
<evidence type="ECO:0000259" key="3">
    <source>
        <dbReference type="Pfam" id="PF22939"/>
    </source>
</evidence>
<keyword evidence="1" id="KW-0677">Repeat</keyword>
<feature type="domain" description="Nephrocystin 3-like N-terminal" evidence="4">
    <location>
        <begin position="388"/>
        <end position="550"/>
    </location>
</feature>
<dbReference type="InterPro" id="IPR001680">
    <property type="entry name" value="WD40_rpt"/>
</dbReference>
<dbReference type="SMART" id="SM00320">
    <property type="entry name" value="WD40"/>
    <property type="match status" value="5"/>
</dbReference>